<evidence type="ECO:0000256" key="6">
    <source>
        <dbReference type="ARBA" id="ARBA00022833"/>
    </source>
</evidence>
<feature type="region of interest" description="Disordered" evidence="9">
    <location>
        <begin position="22"/>
        <end position="42"/>
    </location>
</feature>
<comment type="caution">
    <text evidence="11">The sequence shown here is derived from an EMBL/GenBank/DDBJ whole genome shotgun (WGS) entry which is preliminary data.</text>
</comment>
<evidence type="ECO:0000256" key="2">
    <source>
        <dbReference type="ARBA" id="ARBA00022670"/>
    </source>
</evidence>
<keyword evidence="2" id="KW-0645">Protease</keyword>
<organism evidence="11 12">
    <name type="scientific">Kitasatospora paranensis</name>
    <dbReference type="NCBI Taxonomy" id="258053"/>
    <lineage>
        <taxon>Bacteria</taxon>
        <taxon>Bacillati</taxon>
        <taxon>Actinomycetota</taxon>
        <taxon>Actinomycetes</taxon>
        <taxon>Kitasatosporales</taxon>
        <taxon>Streptomycetaceae</taxon>
        <taxon>Kitasatospora</taxon>
    </lineage>
</organism>
<keyword evidence="12" id="KW-1185">Reference proteome</keyword>
<evidence type="ECO:0000256" key="4">
    <source>
        <dbReference type="ARBA" id="ARBA00022729"/>
    </source>
</evidence>
<evidence type="ECO:0000313" key="12">
    <source>
        <dbReference type="Proteomes" id="UP001596435"/>
    </source>
</evidence>
<evidence type="ECO:0000256" key="9">
    <source>
        <dbReference type="SAM" id="MobiDB-lite"/>
    </source>
</evidence>
<dbReference type="RefSeq" id="WP_345707137.1">
    <property type="nucleotide sequence ID" value="NZ_BAABKV010000001.1"/>
</dbReference>
<dbReference type="Gene3D" id="3.40.390.10">
    <property type="entry name" value="Collagenase (Catalytic Domain)"/>
    <property type="match status" value="1"/>
</dbReference>
<keyword evidence="6" id="KW-0862">Zinc</keyword>
<sequence length="318" mass="34401">MAITPAVHASAATRQRTLCVEPPREGFGGAVKDGSADDPTLEQSARQERNLADALKEREGLYTPLELPGPPNELHADVPNGSVAIPVHVHVLFDPARPETRLTEDEIASQMTELNRAFSGDAQSPDTPFRFNLADTDYTANDFQLVVDTPRFDTIKKSLNKGGLNELNLYVANPSTPEGLELLGQASFPGGAAEKDFALIGWDTIPGARGGAMEGKTADHEVGHWLNLLHTFENGCGVPGDYISDTPPEAYAASGCPTIAVPGPYNPFHNYMDYTDDPCMFQFTPNQVQRMADSWVGFRMPVPAGRSVPATHDTITVR</sequence>
<evidence type="ECO:0000256" key="3">
    <source>
        <dbReference type="ARBA" id="ARBA00022723"/>
    </source>
</evidence>
<name>A0ABW2G211_9ACTN</name>
<dbReference type="Pfam" id="PF05572">
    <property type="entry name" value="Peptidase_M43"/>
    <property type="match status" value="1"/>
</dbReference>
<dbReference type="CDD" id="cd04275">
    <property type="entry name" value="ZnMc_pappalysin_like"/>
    <property type="match status" value="1"/>
</dbReference>
<reference evidence="12" key="1">
    <citation type="journal article" date="2019" name="Int. J. Syst. Evol. Microbiol.">
        <title>The Global Catalogue of Microorganisms (GCM) 10K type strain sequencing project: providing services to taxonomists for standard genome sequencing and annotation.</title>
        <authorList>
            <consortium name="The Broad Institute Genomics Platform"/>
            <consortium name="The Broad Institute Genome Sequencing Center for Infectious Disease"/>
            <person name="Wu L."/>
            <person name="Ma J."/>
        </authorList>
    </citation>
    <scope>NUCLEOTIDE SEQUENCE [LARGE SCALE GENOMIC DNA]</scope>
    <source>
        <strain evidence="12">CGMCC 1.12859</strain>
    </source>
</reference>
<evidence type="ECO:0000256" key="7">
    <source>
        <dbReference type="ARBA" id="ARBA00023049"/>
    </source>
</evidence>
<evidence type="ECO:0000256" key="5">
    <source>
        <dbReference type="ARBA" id="ARBA00022801"/>
    </source>
</evidence>
<keyword evidence="5" id="KW-0378">Hydrolase</keyword>
<dbReference type="EMBL" id="JBHTAJ010000038">
    <property type="protein sequence ID" value="MFC7181930.1"/>
    <property type="molecule type" value="Genomic_DNA"/>
</dbReference>
<accession>A0ABW2G211</accession>
<keyword evidence="7 11" id="KW-0482">Metalloprotease</keyword>
<keyword evidence="4" id="KW-0732">Signal</keyword>
<protein>
    <submittedName>
        <fullName evidence="11">Zinc metalloprotease</fullName>
    </submittedName>
</protein>
<dbReference type="Proteomes" id="UP001596435">
    <property type="component" value="Unassembled WGS sequence"/>
</dbReference>
<dbReference type="InterPro" id="IPR008754">
    <property type="entry name" value="Peptidase_M43"/>
</dbReference>
<evidence type="ECO:0000259" key="10">
    <source>
        <dbReference type="Pfam" id="PF05572"/>
    </source>
</evidence>
<keyword evidence="3" id="KW-0479">Metal-binding</keyword>
<dbReference type="GO" id="GO:0008237">
    <property type="term" value="F:metallopeptidase activity"/>
    <property type="evidence" value="ECO:0007669"/>
    <property type="project" value="UniProtKB-KW"/>
</dbReference>
<keyword evidence="8" id="KW-1015">Disulfide bond</keyword>
<gene>
    <name evidence="11" type="ORF">ACFQMG_20470</name>
</gene>
<evidence type="ECO:0000256" key="1">
    <source>
        <dbReference type="ARBA" id="ARBA00008721"/>
    </source>
</evidence>
<feature type="domain" description="Peptidase M43 pregnancy-associated plasma-A" evidence="10">
    <location>
        <begin position="216"/>
        <end position="293"/>
    </location>
</feature>
<dbReference type="InterPro" id="IPR024079">
    <property type="entry name" value="MetalloPept_cat_dom_sf"/>
</dbReference>
<comment type="similarity">
    <text evidence="1">Belongs to the peptidase M43B family.</text>
</comment>
<proteinExistence type="inferred from homology"/>
<dbReference type="PANTHER" id="PTHR47466">
    <property type="match status" value="1"/>
</dbReference>
<dbReference type="SUPFAM" id="SSF55486">
    <property type="entry name" value="Metalloproteases ('zincins'), catalytic domain"/>
    <property type="match status" value="1"/>
</dbReference>
<evidence type="ECO:0000256" key="8">
    <source>
        <dbReference type="ARBA" id="ARBA00023157"/>
    </source>
</evidence>
<dbReference type="PANTHER" id="PTHR47466:SF1">
    <property type="entry name" value="METALLOPROTEASE MEP1 (AFU_ORTHOLOGUE AFUA_1G07730)-RELATED"/>
    <property type="match status" value="1"/>
</dbReference>
<evidence type="ECO:0000313" key="11">
    <source>
        <dbReference type="EMBL" id="MFC7181930.1"/>
    </source>
</evidence>